<evidence type="ECO:0000259" key="2">
    <source>
        <dbReference type="Pfam" id="PF22827"/>
    </source>
</evidence>
<evidence type="ECO:0000256" key="1">
    <source>
        <dbReference type="SAM" id="Phobius"/>
    </source>
</evidence>
<organism evidence="3">
    <name type="scientific">marine sediment metagenome</name>
    <dbReference type="NCBI Taxonomy" id="412755"/>
    <lineage>
        <taxon>unclassified sequences</taxon>
        <taxon>metagenomes</taxon>
        <taxon>ecological metagenomes</taxon>
    </lineage>
</organism>
<sequence length="146" mass="16379">MLKNLSVTNMLYGIGAAIVILGALFKIQHWNGGSLLLTIGMITEAIVFTYSAFEKKENNNNKRGIIEDAPNDPIAYIKAQKKYIDEIKDATKNISLINKAHKNQLKLIKSSTDAYKTINTEANSLAQHTYFMSKTYYSILKAMKSK</sequence>
<dbReference type="InterPro" id="IPR055087">
    <property type="entry name" value="GldL-like_N"/>
</dbReference>
<keyword evidence="1" id="KW-1133">Transmembrane helix</keyword>
<dbReference type="Pfam" id="PF22827">
    <property type="entry name" value="GldL_N"/>
    <property type="match status" value="1"/>
</dbReference>
<dbReference type="AlphaFoldDB" id="X1B2G6"/>
<feature type="transmembrane region" description="Helical" evidence="1">
    <location>
        <begin position="33"/>
        <end position="53"/>
    </location>
</feature>
<dbReference type="EMBL" id="BART01010709">
    <property type="protein sequence ID" value="GAG89949.1"/>
    <property type="molecule type" value="Genomic_DNA"/>
</dbReference>
<evidence type="ECO:0000313" key="3">
    <source>
        <dbReference type="EMBL" id="GAG89949.1"/>
    </source>
</evidence>
<keyword evidence="1" id="KW-0472">Membrane</keyword>
<accession>X1B2G6</accession>
<keyword evidence="1" id="KW-0812">Transmembrane</keyword>
<proteinExistence type="predicted"/>
<gene>
    <name evidence="3" type="ORF">S01H4_23156</name>
</gene>
<name>X1B2G6_9ZZZZ</name>
<comment type="caution">
    <text evidence="3">The sequence shown here is derived from an EMBL/GenBank/DDBJ whole genome shotgun (WGS) entry which is preliminary data.</text>
</comment>
<dbReference type="InterPro" id="IPR019852">
    <property type="entry name" value="Motility-assoc_prot_GldL"/>
</dbReference>
<feature type="domain" description="Gliding motility protein GldL-like N-terminal" evidence="2">
    <location>
        <begin position="11"/>
        <end position="58"/>
    </location>
</feature>
<protein>
    <recommendedName>
        <fullName evidence="2">Gliding motility protein GldL-like N-terminal domain-containing protein</fullName>
    </recommendedName>
</protein>
<dbReference type="NCBIfam" id="TIGR03513">
    <property type="entry name" value="GldL_gliding"/>
    <property type="match status" value="1"/>
</dbReference>
<reference evidence="3" key="1">
    <citation type="journal article" date="2014" name="Front. Microbiol.">
        <title>High frequency of phylogenetically diverse reductive dehalogenase-homologous genes in deep subseafloor sedimentary metagenomes.</title>
        <authorList>
            <person name="Kawai M."/>
            <person name="Futagami T."/>
            <person name="Toyoda A."/>
            <person name="Takaki Y."/>
            <person name="Nishi S."/>
            <person name="Hori S."/>
            <person name="Arai W."/>
            <person name="Tsubouchi T."/>
            <person name="Morono Y."/>
            <person name="Uchiyama I."/>
            <person name="Ito T."/>
            <person name="Fujiyama A."/>
            <person name="Inagaki F."/>
            <person name="Takami H."/>
        </authorList>
    </citation>
    <scope>NUCLEOTIDE SEQUENCE</scope>
    <source>
        <strain evidence="3">Expedition CK06-06</strain>
    </source>
</reference>
<feature type="transmembrane region" description="Helical" evidence="1">
    <location>
        <begin position="7"/>
        <end position="27"/>
    </location>
</feature>